<accession>A0A4S3M0J6</accession>
<evidence type="ECO:0000313" key="1">
    <source>
        <dbReference type="EMBL" id="THD67914.1"/>
    </source>
</evidence>
<dbReference type="RefSeq" id="WP_136336119.1">
    <property type="nucleotide sequence ID" value="NZ_QXMP01000019.1"/>
</dbReference>
<name>A0A4S3M0J6_9FLAO</name>
<dbReference type="AlphaFoldDB" id="A0A4S3M0J6"/>
<sequence>MKTLIYLLIVLISSAIGKESSDKKSSECSYNEPECTGVESCFLPVIEQKKVYTPFSCEEGQLS</sequence>
<proteinExistence type="predicted"/>
<comment type="caution">
    <text evidence="1">The sequence shown here is derived from an EMBL/GenBank/DDBJ whole genome shotgun (WGS) entry which is preliminary data.</text>
</comment>
<dbReference type="Proteomes" id="UP000305939">
    <property type="component" value="Unassembled WGS sequence"/>
</dbReference>
<organism evidence="1 2">
    <name type="scientific">Robertkochia marina</name>
    <dbReference type="NCBI Taxonomy" id="1227945"/>
    <lineage>
        <taxon>Bacteria</taxon>
        <taxon>Pseudomonadati</taxon>
        <taxon>Bacteroidota</taxon>
        <taxon>Flavobacteriia</taxon>
        <taxon>Flavobacteriales</taxon>
        <taxon>Flavobacteriaceae</taxon>
        <taxon>Robertkochia</taxon>
    </lineage>
</organism>
<reference evidence="1 2" key="1">
    <citation type="submission" date="2019-04" db="EMBL/GenBank/DDBJ databases">
        <title>Draft genome sequence of Robertkochia marina CC-AMO-30D.</title>
        <authorList>
            <person name="Hameed A."/>
            <person name="Lin S.-Y."/>
            <person name="Shahina M."/>
            <person name="Lai W.-A."/>
            <person name="Young C.-C."/>
        </authorList>
    </citation>
    <scope>NUCLEOTIDE SEQUENCE [LARGE SCALE GENOMIC DNA]</scope>
    <source>
        <strain evidence="1 2">CC-AMO-30D</strain>
    </source>
</reference>
<gene>
    <name evidence="1" type="ORF">E7Z59_09705</name>
</gene>
<keyword evidence="2" id="KW-1185">Reference proteome</keyword>
<protein>
    <submittedName>
        <fullName evidence="1">Uncharacterized protein</fullName>
    </submittedName>
</protein>
<dbReference type="EMBL" id="SSMC01000002">
    <property type="protein sequence ID" value="THD67914.1"/>
    <property type="molecule type" value="Genomic_DNA"/>
</dbReference>
<evidence type="ECO:0000313" key="2">
    <source>
        <dbReference type="Proteomes" id="UP000305939"/>
    </source>
</evidence>